<keyword evidence="1" id="KW-1133">Transmembrane helix</keyword>
<dbReference type="AlphaFoldDB" id="A0A2M4D2Q1"/>
<organism evidence="2">
    <name type="scientific">Anopheles darlingi</name>
    <name type="common">Mosquito</name>
    <dbReference type="NCBI Taxonomy" id="43151"/>
    <lineage>
        <taxon>Eukaryota</taxon>
        <taxon>Metazoa</taxon>
        <taxon>Ecdysozoa</taxon>
        <taxon>Arthropoda</taxon>
        <taxon>Hexapoda</taxon>
        <taxon>Insecta</taxon>
        <taxon>Pterygota</taxon>
        <taxon>Neoptera</taxon>
        <taxon>Endopterygota</taxon>
        <taxon>Diptera</taxon>
        <taxon>Nematocera</taxon>
        <taxon>Culicoidea</taxon>
        <taxon>Culicidae</taxon>
        <taxon>Anophelinae</taxon>
        <taxon>Anopheles</taxon>
    </lineage>
</organism>
<feature type="transmembrane region" description="Helical" evidence="1">
    <location>
        <begin position="6"/>
        <end position="27"/>
    </location>
</feature>
<accession>A0A2M4D2Q1</accession>
<sequence>MLQDATVAGVCVPLCVFHNFFLVCLVACQPWFSSSSEALERAKANPFLLLLCFPVVPAVAHILPPLLFMFFTNGAPIPIEANC</sequence>
<evidence type="ECO:0000256" key="1">
    <source>
        <dbReference type="SAM" id="Phobius"/>
    </source>
</evidence>
<reference evidence="2" key="1">
    <citation type="submission" date="2018-01" db="EMBL/GenBank/DDBJ databases">
        <title>An insight into the sialome of Amazonian anophelines.</title>
        <authorList>
            <person name="Ribeiro J.M."/>
            <person name="Scarpassa V."/>
            <person name="Calvo E."/>
        </authorList>
    </citation>
    <scope>NUCLEOTIDE SEQUENCE</scope>
</reference>
<keyword evidence="1" id="KW-0812">Transmembrane</keyword>
<protein>
    <submittedName>
        <fullName evidence="2">Uncharacterized protein</fullName>
    </submittedName>
</protein>
<name>A0A2M4D2Q1_ANODA</name>
<proteinExistence type="predicted"/>
<dbReference type="EMBL" id="GGFL01007649">
    <property type="protein sequence ID" value="MBW71827.1"/>
    <property type="molecule type" value="Transcribed_RNA"/>
</dbReference>
<evidence type="ECO:0000313" key="2">
    <source>
        <dbReference type="EMBL" id="MBW71827.1"/>
    </source>
</evidence>
<keyword evidence="1" id="KW-0472">Membrane</keyword>
<feature type="transmembrane region" description="Helical" evidence="1">
    <location>
        <begin position="47"/>
        <end position="71"/>
    </location>
</feature>